<dbReference type="SMART" id="SM00387">
    <property type="entry name" value="HATPase_c"/>
    <property type="match status" value="1"/>
</dbReference>
<dbReference type="PROSITE" id="PS50885">
    <property type="entry name" value="HAMP"/>
    <property type="match status" value="1"/>
</dbReference>
<dbReference type="InterPro" id="IPR003594">
    <property type="entry name" value="HATPase_dom"/>
</dbReference>
<dbReference type="InterPro" id="IPR036890">
    <property type="entry name" value="HATPase_C_sf"/>
</dbReference>
<dbReference type="EC" id="2.7.13.3" evidence="3"/>
<dbReference type="FunFam" id="3.30.565.10:FF:000006">
    <property type="entry name" value="Sensor histidine kinase WalK"/>
    <property type="match status" value="1"/>
</dbReference>
<evidence type="ECO:0000256" key="13">
    <source>
        <dbReference type="SAM" id="Phobius"/>
    </source>
</evidence>
<proteinExistence type="predicted"/>
<dbReference type="Gene3D" id="3.30.565.10">
    <property type="entry name" value="Histidine kinase-like ATPase, C-terminal domain"/>
    <property type="match status" value="1"/>
</dbReference>
<keyword evidence="17" id="KW-1185">Reference proteome</keyword>
<feature type="domain" description="Histidine kinase" evidence="14">
    <location>
        <begin position="263"/>
        <end position="478"/>
    </location>
</feature>
<dbReference type="PANTHER" id="PTHR45453:SF3">
    <property type="entry name" value="HISTIDINE KINASE"/>
    <property type="match status" value="1"/>
</dbReference>
<dbReference type="InterPro" id="IPR003660">
    <property type="entry name" value="HAMP_dom"/>
</dbReference>
<feature type="transmembrane region" description="Helical" evidence="13">
    <location>
        <begin position="12"/>
        <end position="36"/>
    </location>
</feature>
<keyword evidence="5" id="KW-0597">Phosphoprotein</keyword>
<dbReference type="SUPFAM" id="SSF47384">
    <property type="entry name" value="Homodimeric domain of signal transducing histidine kinase"/>
    <property type="match status" value="1"/>
</dbReference>
<evidence type="ECO:0000256" key="9">
    <source>
        <dbReference type="ARBA" id="ARBA00022840"/>
    </source>
</evidence>
<evidence type="ECO:0000256" key="1">
    <source>
        <dbReference type="ARBA" id="ARBA00000085"/>
    </source>
</evidence>
<evidence type="ECO:0000313" key="17">
    <source>
        <dbReference type="Proteomes" id="UP001157946"/>
    </source>
</evidence>
<evidence type="ECO:0000256" key="3">
    <source>
        <dbReference type="ARBA" id="ARBA00012438"/>
    </source>
</evidence>
<sequence length="486" mass="54855">MVTKLRQGITGKIFLITSLLLCVSALLIFSLFYFLLPSYYYQYKINRLENGFRELKIEAATIPIANAQKTLDQFAHTYNAGLVVADLEGRVVYRPPVYIQLKQLPDASALGIPQESDTGDPETARVYTAEKPLTFADGTYIAFISVTLQPIEEASDAIFMFMPYVGLIILLVSLGGAFLYAKIISQPLLSINRVAKRMARLDFSERCVEGAQDEIGELSRSLNDLARNLEAAMADLTKANAKLKGDIQREREQEAKRREFLATISHELKSPITAVMGQLEGMIHKIGAYRDRDKYLQRSYAIMQELRELVNEILELSKLEMVDFGLKQETFSLSEMIEGVIKRFDYFRNDRRIQLHTDIQPSLQVKADRAWLEKAVSNVIDNAMKYAPEEATVSISLTGEGDHLLLKVQNTGSHIDEAEIDRLFQAFTRLEKSRNRSTGGSGLGLFIVKRILEVHRFPYQLTNTTDGVLFSIRFPSDGQHVPPDTP</sequence>
<evidence type="ECO:0000256" key="8">
    <source>
        <dbReference type="ARBA" id="ARBA00022777"/>
    </source>
</evidence>
<feature type="transmembrane region" description="Helical" evidence="13">
    <location>
        <begin position="157"/>
        <end position="181"/>
    </location>
</feature>
<dbReference type="PROSITE" id="PS50109">
    <property type="entry name" value="HIS_KIN"/>
    <property type="match status" value="1"/>
</dbReference>
<comment type="subcellular location">
    <subcellularLocation>
        <location evidence="2">Cell membrane</location>
        <topology evidence="2">Multi-pass membrane protein</topology>
    </subcellularLocation>
</comment>
<keyword evidence="12" id="KW-0175">Coiled coil</keyword>
<dbReference type="SUPFAM" id="SSF55874">
    <property type="entry name" value="ATPase domain of HSP90 chaperone/DNA topoisomerase II/histidine kinase"/>
    <property type="match status" value="1"/>
</dbReference>
<keyword evidence="8 16" id="KW-0418">Kinase</keyword>
<dbReference type="AlphaFoldDB" id="A0AA46AGV8"/>
<reference evidence="16" key="1">
    <citation type="submission" date="2017-05" db="EMBL/GenBank/DDBJ databases">
        <authorList>
            <person name="Varghese N."/>
            <person name="Submissions S."/>
        </authorList>
    </citation>
    <scope>NUCLEOTIDE SEQUENCE</scope>
    <source>
        <strain evidence="16">DSM 45262</strain>
    </source>
</reference>
<dbReference type="GO" id="GO:0005524">
    <property type="term" value="F:ATP binding"/>
    <property type="evidence" value="ECO:0007669"/>
    <property type="project" value="UniProtKB-KW"/>
</dbReference>
<evidence type="ECO:0000256" key="7">
    <source>
        <dbReference type="ARBA" id="ARBA00022741"/>
    </source>
</evidence>
<dbReference type="InterPro" id="IPR050351">
    <property type="entry name" value="BphY/WalK/GraS-like"/>
</dbReference>
<dbReference type="GO" id="GO:0000155">
    <property type="term" value="F:phosphorelay sensor kinase activity"/>
    <property type="evidence" value="ECO:0007669"/>
    <property type="project" value="InterPro"/>
</dbReference>
<feature type="domain" description="HAMP" evidence="15">
    <location>
        <begin position="182"/>
        <end position="234"/>
    </location>
</feature>
<name>A0AA46AGV8_9BACL</name>
<gene>
    <name evidence="16" type="ORF">SAMN06265361_10981</name>
</gene>
<dbReference type="SMART" id="SM00304">
    <property type="entry name" value="HAMP"/>
    <property type="match status" value="1"/>
</dbReference>
<feature type="coiled-coil region" evidence="12">
    <location>
        <begin position="208"/>
        <end position="253"/>
    </location>
</feature>
<dbReference type="GO" id="GO:0005886">
    <property type="term" value="C:plasma membrane"/>
    <property type="evidence" value="ECO:0007669"/>
    <property type="project" value="UniProtKB-SubCell"/>
</dbReference>
<evidence type="ECO:0000256" key="11">
    <source>
        <dbReference type="ARBA" id="ARBA00023136"/>
    </source>
</evidence>
<dbReference type="PRINTS" id="PR00344">
    <property type="entry name" value="BCTRLSENSOR"/>
</dbReference>
<dbReference type="Gene3D" id="1.10.287.130">
    <property type="match status" value="1"/>
</dbReference>
<evidence type="ECO:0000256" key="10">
    <source>
        <dbReference type="ARBA" id="ARBA00023012"/>
    </source>
</evidence>
<organism evidence="16 17">
    <name type="scientific">Laceyella tengchongensis</name>
    <dbReference type="NCBI Taxonomy" id="574699"/>
    <lineage>
        <taxon>Bacteria</taxon>
        <taxon>Bacillati</taxon>
        <taxon>Bacillota</taxon>
        <taxon>Bacilli</taxon>
        <taxon>Bacillales</taxon>
        <taxon>Thermoactinomycetaceae</taxon>
        <taxon>Laceyella</taxon>
    </lineage>
</organism>
<dbReference type="CDD" id="cd00082">
    <property type="entry name" value="HisKA"/>
    <property type="match status" value="1"/>
</dbReference>
<evidence type="ECO:0000259" key="15">
    <source>
        <dbReference type="PROSITE" id="PS50885"/>
    </source>
</evidence>
<dbReference type="Gene3D" id="6.10.340.10">
    <property type="match status" value="1"/>
</dbReference>
<evidence type="ECO:0000313" key="16">
    <source>
        <dbReference type="EMBL" id="SMP33010.1"/>
    </source>
</evidence>
<dbReference type="InterPro" id="IPR005467">
    <property type="entry name" value="His_kinase_dom"/>
</dbReference>
<dbReference type="SUPFAM" id="SSF158472">
    <property type="entry name" value="HAMP domain-like"/>
    <property type="match status" value="1"/>
</dbReference>
<dbReference type="SMART" id="SM00388">
    <property type="entry name" value="HisKA"/>
    <property type="match status" value="1"/>
</dbReference>
<keyword evidence="7" id="KW-0547">Nucleotide-binding</keyword>
<evidence type="ECO:0000256" key="4">
    <source>
        <dbReference type="ARBA" id="ARBA00022475"/>
    </source>
</evidence>
<evidence type="ECO:0000256" key="12">
    <source>
        <dbReference type="SAM" id="Coils"/>
    </source>
</evidence>
<keyword evidence="6" id="KW-0808">Transferase</keyword>
<keyword evidence="11 13" id="KW-0472">Membrane</keyword>
<dbReference type="Proteomes" id="UP001157946">
    <property type="component" value="Unassembled WGS sequence"/>
</dbReference>
<dbReference type="InterPro" id="IPR003661">
    <property type="entry name" value="HisK_dim/P_dom"/>
</dbReference>
<dbReference type="InterPro" id="IPR036097">
    <property type="entry name" value="HisK_dim/P_sf"/>
</dbReference>
<dbReference type="EMBL" id="FXTU01000009">
    <property type="protein sequence ID" value="SMP33010.1"/>
    <property type="molecule type" value="Genomic_DNA"/>
</dbReference>
<accession>A0AA46AGV8</accession>
<protein>
    <recommendedName>
        <fullName evidence="3">histidine kinase</fullName>
        <ecNumber evidence="3">2.7.13.3</ecNumber>
    </recommendedName>
</protein>
<keyword evidence="13" id="KW-1133">Transmembrane helix</keyword>
<dbReference type="Pfam" id="PF02518">
    <property type="entry name" value="HATPase_c"/>
    <property type="match status" value="1"/>
</dbReference>
<dbReference type="InterPro" id="IPR004358">
    <property type="entry name" value="Sig_transdc_His_kin-like_C"/>
</dbReference>
<comment type="caution">
    <text evidence="16">The sequence shown here is derived from an EMBL/GenBank/DDBJ whole genome shotgun (WGS) entry which is preliminary data.</text>
</comment>
<evidence type="ECO:0000256" key="6">
    <source>
        <dbReference type="ARBA" id="ARBA00022679"/>
    </source>
</evidence>
<evidence type="ECO:0000256" key="2">
    <source>
        <dbReference type="ARBA" id="ARBA00004651"/>
    </source>
</evidence>
<keyword evidence="4" id="KW-1003">Cell membrane</keyword>
<dbReference type="GO" id="GO:0004721">
    <property type="term" value="F:phosphoprotein phosphatase activity"/>
    <property type="evidence" value="ECO:0007669"/>
    <property type="project" value="TreeGrafter"/>
</dbReference>
<dbReference type="GO" id="GO:0016036">
    <property type="term" value="P:cellular response to phosphate starvation"/>
    <property type="evidence" value="ECO:0007669"/>
    <property type="project" value="TreeGrafter"/>
</dbReference>
<keyword evidence="10" id="KW-0902">Two-component regulatory system</keyword>
<evidence type="ECO:0000256" key="5">
    <source>
        <dbReference type="ARBA" id="ARBA00022553"/>
    </source>
</evidence>
<dbReference type="PANTHER" id="PTHR45453">
    <property type="entry name" value="PHOSPHATE REGULON SENSOR PROTEIN PHOR"/>
    <property type="match status" value="1"/>
</dbReference>
<keyword evidence="9" id="KW-0067">ATP-binding</keyword>
<comment type="catalytic activity">
    <reaction evidence="1">
        <text>ATP + protein L-histidine = ADP + protein N-phospho-L-histidine.</text>
        <dbReference type="EC" id="2.7.13.3"/>
    </reaction>
</comment>
<dbReference type="Pfam" id="PF00512">
    <property type="entry name" value="HisKA"/>
    <property type="match status" value="1"/>
</dbReference>
<keyword evidence="13" id="KW-0812">Transmembrane</keyword>
<evidence type="ECO:0000259" key="14">
    <source>
        <dbReference type="PROSITE" id="PS50109"/>
    </source>
</evidence>
<dbReference type="Pfam" id="PF00672">
    <property type="entry name" value="HAMP"/>
    <property type="match status" value="1"/>
</dbReference>
<dbReference type="CDD" id="cd06225">
    <property type="entry name" value="HAMP"/>
    <property type="match status" value="1"/>
</dbReference>